<dbReference type="PANTHER" id="PTHR11142:SF0">
    <property type="entry name" value="TRNA PSEUDOURIDINE SYNTHASE-LIKE 1"/>
    <property type="match status" value="1"/>
</dbReference>
<dbReference type="InterPro" id="IPR020094">
    <property type="entry name" value="TruA/RsuA/RluB/E/F_N"/>
</dbReference>
<evidence type="ECO:0000256" key="4">
    <source>
        <dbReference type="HAMAP-Rule" id="MF_00171"/>
    </source>
</evidence>
<dbReference type="FunFam" id="3.30.70.580:FF:000001">
    <property type="entry name" value="tRNA pseudouridine synthase A"/>
    <property type="match status" value="1"/>
</dbReference>
<gene>
    <name evidence="4 9" type="primary">truA</name>
    <name evidence="9" type="ORF">FR698_03825</name>
</gene>
<dbReference type="PANTHER" id="PTHR11142">
    <property type="entry name" value="PSEUDOURIDYLATE SYNTHASE"/>
    <property type="match status" value="1"/>
</dbReference>
<comment type="caution">
    <text evidence="9">The sequence shown here is derived from an EMBL/GenBank/DDBJ whole genome shotgun (WGS) entry which is preliminary data.</text>
</comment>
<dbReference type="SUPFAM" id="SSF55120">
    <property type="entry name" value="Pseudouridine synthase"/>
    <property type="match status" value="1"/>
</dbReference>
<keyword evidence="3 4" id="KW-0413">Isomerase</keyword>
<sequence length="272" mass="30288">MRIALGLEYDGSRFCGWQSQAEGCSVQDALERALGEVAGHPVRVAAAGRTDAGVHALMQVVHFDTNVTRPETAWVRGTNAHLPSSVAVLWARPVAEDFHARFSARERSYRYLLLNHPVRPAAAHGRVGWFHQPLDVARMQAAARYLVGEHDFSAFRSSECQARTPVRTLSRLEVRRVGALVVFDLWANAFLHHMVRNIVGCLVYVGKGKHPPEWLQEVLQGRDRARGAPTFPAAGLYFSGVRYEPRWGLPEGRGRELPFDAELGAVMDSAFR</sequence>
<proteinExistence type="inferred from homology"/>
<evidence type="ECO:0000256" key="6">
    <source>
        <dbReference type="PIRSR" id="PIRSR001430-2"/>
    </source>
</evidence>
<dbReference type="InParanoid" id="A0A5C7EVA1"/>
<feature type="active site" description="Nucleophile" evidence="4 5">
    <location>
        <position position="51"/>
    </location>
</feature>
<dbReference type="OrthoDB" id="5289957at2"/>
<dbReference type="HAMAP" id="MF_00171">
    <property type="entry name" value="TruA"/>
    <property type="match status" value="1"/>
</dbReference>
<dbReference type="InterPro" id="IPR001406">
    <property type="entry name" value="PsdUridine_synth_TruA"/>
</dbReference>
<comment type="caution">
    <text evidence="4">Lacks conserved residue(s) required for the propagation of feature annotation.</text>
</comment>
<dbReference type="GO" id="GO:0003723">
    <property type="term" value="F:RNA binding"/>
    <property type="evidence" value="ECO:0007669"/>
    <property type="project" value="InterPro"/>
</dbReference>
<dbReference type="EC" id="5.4.99.12" evidence="4"/>
<feature type="domain" description="Pseudouridine synthase I TruA alpha/beta" evidence="8">
    <location>
        <begin position="142"/>
        <end position="244"/>
    </location>
</feature>
<keyword evidence="2 4" id="KW-0819">tRNA processing</keyword>
<feature type="domain" description="Pseudouridine synthase I TruA alpha/beta" evidence="8">
    <location>
        <begin position="8"/>
        <end position="102"/>
    </location>
</feature>
<dbReference type="Gene3D" id="3.30.70.580">
    <property type="entry name" value="Pseudouridine synthase I, catalytic domain, N-terminal subdomain"/>
    <property type="match status" value="1"/>
</dbReference>
<dbReference type="InterPro" id="IPR020103">
    <property type="entry name" value="PsdUridine_synth_cat_dom_sf"/>
</dbReference>
<name>A0A5C7EVA1_9PROT</name>
<dbReference type="GO" id="GO:0160147">
    <property type="term" value="F:tRNA pseudouridine(38-40) synthase activity"/>
    <property type="evidence" value="ECO:0007669"/>
    <property type="project" value="UniProtKB-EC"/>
</dbReference>
<organism evidence="9 10">
    <name type="scientific">Pelomicrobium methylotrophicum</name>
    <dbReference type="NCBI Taxonomy" id="2602750"/>
    <lineage>
        <taxon>Bacteria</taxon>
        <taxon>Pseudomonadati</taxon>
        <taxon>Pseudomonadota</taxon>
        <taxon>Hydrogenophilia</taxon>
        <taxon>Hydrogenophilia incertae sedis</taxon>
        <taxon>Pelomicrobium</taxon>
    </lineage>
</organism>
<evidence type="ECO:0000313" key="10">
    <source>
        <dbReference type="Proteomes" id="UP000321201"/>
    </source>
</evidence>
<dbReference type="GO" id="GO:0031119">
    <property type="term" value="P:tRNA pseudouridine synthesis"/>
    <property type="evidence" value="ECO:0007669"/>
    <property type="project" value="UniProtKB-UniRule"/>
</dbReference>
<dbReference type="FunCoup" id="A0A5C7EVA1">
    <property type="interactions" value="489"/>
</dbReference>
<dbReference type="PIRSF" id="PIRSF001430">
    <property type="entry name" value="tRNA_psdUrid_synth"/>
    <property type="match status" value="1"/>
</dbReference>
<comment type="similarity">
    <text evidence="1 4 7">Belongs to the tRNA pseudouridine synthase TruA family.</text>
</comment>
<dbReference type="InterPro" id="IPR020097">
    <property type="entry name" value="PsdUridine_synth_TruA_a/b_dom"/>
</dbReference>
<evidence type="ECO:0000256" key="2">
    <source>
        <dbReference type="ARBA" id="ARBA00022694"/>
    </source>
</evidence>
<evidence type="ECO:0000256" key="7">
    <source>
        <dbReference type="RuleBase" id="RU003792"/>
    </source>
</evidence>
<accession>A0A5C7EVA1</accession>
<comment type="function">
    <text evidence="4">Formation of pseudouridine at positions 38, 39 and 40 in the anticodon stem and loop of transfer RNAs.</text>
</comment>
<dbReference type="Proteomes" id="UP000321201">
    <property type="component" value="Unassembled WGS sequence"/>
</dbReference>
<evidence type="ECO:0000256" key="3">
    <source>
        <dbReference type="ARBA" id="ARBA00023235"/>
    </source>
</evidence>
<dbReference type="Pfam" id="PF01416">
    <property type="entry name" value="PseudoU_synth_1"/>
    <property type="match status" value="2"/>
</dbReference>
<evidence type="ECO:0000259" key="8">
    <source>
        <dbReference type="Pfam" id="PF01416"/>
    </source>
</evidence>
<comment type="catalytic activity">
    <reaction evidence="4 7">
        <text>uridine(38/39/40) in tRNA = pseudouridine(38/39/40) in tRNA</text>
        <dbReference type="Rhea" id="RHEA:22376"/>
        <dbReference type="Rhea" id="RHEA-COMP:10085"/>
        <dbReference type="Rhea" id="RHEA-COMP:10087"/>
        <dbReference type="ChEBI" id="CHEBI:65314"/>
        <dbReference type="ChEBI" id="CHEBI:65315"/>
        <dbReference type="EC" id="5.4.99.12"/>
    </reaction>
</comment>
<dbReference type="InterPro" id="IPR020095">
    <property type="entry name" value="PsdUridine_synth_TruA_C"/>
</dbReference>
<evidence type="ECO:0000256" key="1">
    <source>
        <dbReference type="ARBA" id="ARBA00009375"/>
    </source>
</evidence>
<dbReference type="NCBIfam" id="TIGR00071">
    <property type="entry name" value="hisT_truA"/>
    <property type="match status" value="1"/>
</dbReference>
<dbReference type="EMBL" id="VPFL01000004">
    <property type="protein sequence ID" value="TXF12783.1"/>
    <property type="molecule type" value="Genomic_DNA"/>
</dbReference>
<dbReference type="Gene3D" id="3.30.70.660">
    <property type="entry name" value="Pseudouridine synthase I, catalytic domain, C-terminal subdomain"/>
    <property type="match status" value="1"/>
</dbReference>
<evidence type="ECO:0000256" key="5">
    <source>
        <dbReference type="PIRSR" id="PIRSR001430-1"/>
    </source>
</evidence>
<feature type="binding site" evidence="4 6">
    <location>
        <position position="109"/>
    </location>
    <ligand>
        <name>substrate</name>
    </ligand>
</feature>
<comment type="subunit">
    <text evidence="4">Homodimer.</text>
</comment>
<reference evidence="9 10" key="1">
    <citation type="submission" date="2019-08" db="EMBL/GenBank/DDBJ databases">
        <title>Pelomicrobium methylotrophicum gen. nov., sp. nov. a moderately thermophilic, facultatively anaerobic, lithoautotrophic and methylotrophic bacterium isolated from a terrestrial mud volcano.</title>
        <authorList>
            <person name="Slobodkina G.B."/>
            <person name="Merkel A.Y."/>
            <person name="Slobodkin A.I."/>
        </authorList>
    </citation>
    <scope>NUCLEOTIDE SEQUENCE [LARGE SCALE GENOMIC DNA]</scope>
    <source>
        <strain evidence="9 10">SM250</strain>
    </source>
</reference>
<protein>
    <recommendedName>
        <fullName evidence="4">tRNA pseudouridine synthase A</fullName>
        <ecNumber evidence="4">5.4.99.12</ecNumber>
    </recommendedName>
    <alternativeName>
        <fullName evidence="4">tRNA pseudouridine(38-40) synthase</fullName>
    </alternativeName>
    <alternativeName>
        <fullName evidence="4">tRNA pseudouridylate synthase I</fullName>
    </alternativeName>
    <alternativeName>
        <fullName evidence="4">tRNA-uridine isomerase I</fullName>
    </alternativeName>
</protein>
<keyword evidence="10" id="KW-1185">Reference proteome</keyword>
<dbReference type="CDD" id="cd02570">
    <property type="entry name" value="PseudoU_synth_EcTruA"/>
    <property type="match status" value="1"/>
</dbReference>
<dbReference type="AlphaFoldDB" id="A0A5C7EVA1"/>
<dbReference type="RefSeq" id="WP_147798864.1">
    <property type="nucleotide sequence ID" value="NZ_VPFL01000004.1"/>
</dbReference>
<evidence type="ECO:0000313" key="9">
    <source>
        <dbReference type="EMBL" id="TXF12783.1"/>
    </source>
</evidence>